<evidence type="ECO:0000256" key="1">
    <source>
        <dbReference type="SAM" id="MobiDB-lite"/>
    </source>
</evidence>
<dbReference type="EMBL" id="DABGYR010000100">
    <property type="protein sequence ID" value="HAJ1004038.1"/>
    <property type="molecule type" value="Genomic_DNA"/>
</dbReference>
<dbReference type="NCBIfam" id="TIGR01635">
    <property type="entry name" value="tail_comp_S"/>
    <property type="match status" value="1"/>
</dbReference>
<evidence type="ECO:0000313" key="2">
    <source>
        <dbReference type="EMBL" id="HAJ1004038.1"/>
    </source>
</evidence>
<sequence>MSAELAKRLRQSQQRRVMAQKAPDGTPYVPRQQQSARKKTGRVKRKMFAKLITSRFLHIRASPEQASMEFYGGKSPKIASVHQFGLSEETRKDGKKTDYPARPLLGFTGEDVQMIEEIILAHLER</sequence>
<reference evidence="2" key="1">
    <citation type="journal article" date="2018" name="Genome Biol.">
        <title>SKESA: strategic k-mer extension for scrupulous assemblies.</title>
        <authorList>
            <person name="Souvorov A."/>
            <person name="Agarwala R."/>
            <person name="Lipman D.J."/>
        </authorList>
    </citation>
    <scope>NUCLEOTIDE SEQUENCE</scope>
    <source>
        <strain evidence="2">EC00619</strain>
    </source>
</reference>
<protein>
    <submittedName>
        <fullName evidence="2">Phage virion morphogenesis protein</fullName>
    </submittedName>
</protein>
<gene>
    <name evidence="2" type="ORF">HL564_25415</name>
</gene>
<dbReference type="Pfam" id="PF05069">
    <property type="entry name" value="Phage_tail_S"/>
    <property type="match status" value="1"/>
</dbReference>
<organism evidence="2">
    <name type="scientific">Escherichia coli</name>
    <dbReference type="NCBI Taxonomy" id="562"/>
    <lineage>
        <taxon>Bacteria</taxon>
        <taxon>Pseudomonadati</taxon>
        <taxon>Pseudomonadota</taxon>
        <taxon>Gammaproteobacteria</taxon>
        <taxon>Enterobacterales</taxon>
        <taxon>Enterobacteriaceae</taxon>
        <taxon>Escherichia</taxon>
    </lineage>
</organism>
<comment type="caution">
    <text evidence="2">The sequence shown here is derived from an EMBL/GenBank/DDBJ whole genome shotgun (WGS) entry which is preliminary data.</text>
</comment>
<reference evidence="2" key="2">
    <citation type="submission" date="2019-09" db="EMBL/GenBank/DDBJ databases">
        <authorList>
            <consortium name="NCBI Pathogen Detection Project"/>
        </authorList>
    </citation>
    <scope>NUCLEOTIDE SEQUENCE</scope>
    <source>
        <strain evidence="2">EC00619</strain>
    </source>
</reference>
<feature type="region of interest" description="Disordered" evidence="1">
    <location>
        <begin position="1"/>
        <end position="43"/>
    </location>
</feature>
<proteinExistence type="predicted"/>
<dbReference type="InterPro" id="IPR006522">
    <property type="entry name" value="Phage_virion_morphogenesis"/>
</dbReference>
<name>A0A7A6N510_ECOLX</name>
<accession>A0A7A6N510</accession>
<dbReference type="AlphaFoldDB" id="A0A7A6N510"/>